<evidence type="ECO:0000259" key="2">
    <source>
        <dbReference type="PROSITE" id="PS50022"/>
    </source>
</evidence>
<organism evidence="3 4">
    <name type="scientific">Haloferula helveola</name>
    <dbReference type="NCBI Taxonomy" id="490095"/>
    <lineage>
        <taxon>Bacteria</taxon>
        <taxon>Pseudomonadati</taxon>
        <taxon>Verrucomicrobiota</taxon>
        <taxon>Verrucomicrobiia</taxon>
        <taxon>Verrucomicrobiales</taxon>
        <taxon>Verrucomicrobiaceae</taxon>
        <taxon>Haloferula</taxon>
    </lineage>
</organism>
<evidence type="ECO:0000256" key="1">
    <source>
        <dbReference type="SAM" id="MobiDB-lite"/>
    </source>
</evidence>
<dbReference type="InterPro" id="IPR008979">
    <property type="entry name" value="Galactose-bd-like_sf"/>
</dbReference>
<dbReference type="Pfam" id="PF19078">
    <property type="entry name" value="Big_12"/>
    <property type="match status" value="2"/>
</dbReference>
<dbReference type="SUPFAM" id="SSF46626">
    <property type="entry name" value="Cytochrome c"/>
    <property type="match status" value="1"/>
</dbReference>
<feature type="domain" description="F5/8 type C" evidence="2">
    <location>
        <begin position="790"/>
        <end position="892"/>
    </location>
</feature>
<protein>
    <submittedName>
        <fullName evidence="3">Fibronectin type III domain-containing protein</fullName>
    </submittedName>
</protein>
<dbReference type="PROSITE" id="PS50022">
    <property type="entry name" value="FA58C_3"/>
    <property type="match status" value="1"/>
</dbReference>
<feature type="region of interest" description="Disordered" evidence="1">
    <location>
        <begin position="319"/>
        <end position="339"/>
    </location>
</feature>
<dbReference type="Gene3D" id="2.120.10.30">
    <property type="entry name" value="TolB, C-terminal domain"/>
    <property type="match status" value="1"/>
</dbReference>
<dbReference type="InterPro" id="IPR036909">
    <property type="entry name" value="Cyt_c-like_dom_sf"/>
</dbReference>
<dbReference type="PANTHER" id="PTHR19328:SF75">
    <property type="entry name" value="ALDOSE SUGAR DEHYDROGENASE YLII"/>
    <property type="match status" value="1"/>
</dbReference>
<dbReference type="Proteomes" id="UP001374893">
    <property type="component" value="Chromosome"/>
</dbReference>
<proteinExistence type="predicted"/>
<sequence length="1480" mass="157625">MDSPVAIGAYINGLLPTTAPGTATGWEVVNAFTNLTFVDPLSMTEIPGTGEWLLVGKNGQLWRFANDPTVIQSEVVEVLDWRASTETSGDQGFYSAVCHPNFGQAGEAGEFSVFVCYNYRPVPGVDDNNRTYWRVSRFTWLSGSGTLNPASEEVLINQYDPQSWHNGGAMFFGDDGFLYISCGDGGGSGDAYGNSQRIDQGFFSGVFRIDVDNDPAKSHPIRRQPTEDPAWAKPTGANWPASSTQGYGIPNDNPWLDPAGGVLEEFYAIGLRSPHSMHFDSVTGDIWIGDVGQGTKEEMTRVTSGSNAQWAYREGLSAGPKAQPASLIGTPQPPDHDYDRGTGTCIIGGMRYRGARWNEQLGGKVIFGDHVRGRVWTMDPDVGSPSVDLIIEGFDTGAKAGLGNFCTDAAGEIYLMNLAGTDVPGGTIMKLEAQGLSTEPPQWLSQTGVFSDLSTLEVEPGVIPYDVASPLWSDAAAKRRWIILPNDGSHDTAAEDIAFSGSDNWVFPAGTVFVKHFEVETAPGVMKRLETRLLVCTEGGGKYGVTYKWNTAGTDAELLTGGLSEAYDVVLEGGGTETRSWDYPSRADCMICHNDAAGQALGFRTHQLNRNFDYDSTGRTANQLVTLNALGMFDRTLGEQELRDFIEARPLDDGSAPLEHRVRSYLDANCSHCHRPGGQVSGFDARLATPLHQQNLVDGLIEGFFYLGPDGRYIRAGDPSLSAVHVRLAAVGDGDAMPPLAKNVADDQAVATVAEYISGLNPPDFEPVPAPIARYVRLTALSEVNGNPWTSVAELRVLDASGVAVPVSVHDFDSEELADEYTPADFAVDGDPATIWHTQWGADEDPMPHHLTLDLGSLQEVGGYEYVPRQAAANGRIANYEVHHSSDGSTWTLMDSGTWANDGATRRFDDLVGRRPARSSLAGPSGTVGGTFEVTVVFDMDVDDFDAGDVSVTGGSVMDIRGAGYYYVATVLPSSPEVSVQVVGDAVDPEGEGSFASNILTVGFVDTLPPVPSFSGVPSQVSGAFEVLLGFGEEVTGLEMSDLAVTNGTLDSIVPVGFDYRLTVTPVSEGGVTVEILPGSVIDLVGNVMGAGASVSTLYLSQRLWFEAESADIVAGFEVVSDPSASAGAYLWTPQGLRTGFAYDPGLKVTFNPVVPRAGDYRVRGMTRSDDASSDSFYLGFDGEAAPDPWHTNQDGNVGTGLFHLDIANSTRQPLSNPSVFTLSAGAHVMELYARDDGTRIDTIWLESVRPLSMLAGPAGPLDGPFTALLEFSEPVTGLTPADFQISGGAVTSLAGGGSLWSVEVAPVPGAVTILLPENVVTDSEGQGNHASNPYSVVVLSAYQQWAIAAGVDPSEATLLADEDGDGVVKLLEFAFGLDPAVADYRIDDGLIPPSGFPRVELTESGPGGRLQMVFLRRRGQSGLTYVPEFGNGLSGFEVATGPPSVDIVDADWERVTVSDTETVGTAARRFGRVRVTLSP</sequence>
<name>A0ABM7RHW7_9BACT</name>
<reference evidence="3 4" key="1">
    <citation type="submission" date="2021-06" db="EMBL/GenBank/DDBJ databases">
        <title>Complete genome of Haloferula helveola possessing various polysaccharide degrading enzymes.</title>
        <authorList>
            <person name="Takami H."/>
            <person name="Huang C."/>
            <person name="Hamasaki K."/>
        </authorList>
    </citation>
    <scope>NUCLEOTIDE SEQUENCE [LARGE SCALE GENOMIC DNA]</scope>
    <source>
        <strain evidence="3 4">CN-1</strain>
    </source>
</reference>
<evidence type="ECO:0000313" key="4">
    <source>
        <dbReference type="Proteomes" id="UP001374893"/>
    </source>
</evidence>
<dbReference type="Gene3D" id="2.60.120.260">
    <property type="entry name" value="Galactose-binding domain-like"/>
    <property type="match status" value="3"/>
</dbReference>
<dbReference type="SUPFAM" id="SSF49785">
    <property type="entry name" value="Galactose-binding domain-like"/>
    <property type="match status" value="1"/>
</dbReference>
<dbReference type="Pfam" id="PF00754">
    <property type="entry name" value="F5_F8_type_C"/>
    <property type="match status" value="1"/>
</dbReference>
<dbReference type="InterPro" id="IPR000421">
    <property type="entry name" value="FA58C"/>
</dbReference>
<dbReference type="CDD" id="cd02795">
    <property type="entry name" value="CBM6-CBM35-CBM36_like"/>
    <property type="match status" value="1"/>
</dbReference>
<gene>
    <name evidence="3" type="ORF">HAHE_34070</name>
</gene>
<dbReference type="InterPro" id="IPR012938">
    <property type="entry name" value="Glc/Sorbosone_DH"/>
</dbReference>
<evidence type="ECO:0000313" key="3">
    <source>
        <dbReference type="EMBL" id="BCX49499.1"/>
    </source>
</evidence>
<feature type="region of interest" description="Disordered" evidence="1">
    <location>
        <begin position="214"/>
        <end position="234"/>
    </location>
</feature>
<dbReference type="EMBL" id="AP024702">
    <property type="protein sequence ID" value="BCX49499.1"/>
    <property type="molecule type" value="Genomic_DNA"/>
</dbReference>
<dbReference type="InterPro" id="IPR044048">
    <property type="entry name" value="Big_12"/>
</dbReference>
<accession>A0ABM7RHW7</accession>
<keyword evidence="4" id="KW-1185">Reference proteome</keyword>
<dbReference type="Pfam" id="PF07995">
    <property type="entry name" value="GSDH"/>
    <property type="match status" value="2"/>
</dbReference>
<dbReference type="PANTHER" id="PTHR19328">
    <property type="entry name" value="HEDGEHOG-INTERACTING PROTEIN"/>
    <property type="match status" value="1"/>
</dbReference>
<dbReference type="InterPro" id="IPR011042">
    <property type="entry name" value="6-blade_b-propeller_TolB-like"/>
</dbReference>